<reference evidence="3 4" key="1">
    <citation type="journal article" date="2007" name="Genome Res.">
        <title>Genome characteristics of facultatively symbiotic Frankia sp. strains reflect host range and host plant biogeography.</title>
        <authorList>
            <person name="Normand P."/>
            <person name="Lapierre P."/>
            <person name="Tisa L.S."/>
            <person name="Gogarten J.P."/>
            <person name="Alloisio N."/>
            <person name="Bagnarol E."/>
            <person name="Bassi C.A."/>
            <person name="Berry A.M."/>
            <person name="Bickhart D.M."/>
            <person name="Choisne N."/>
            <person name="Couloux A."/>
            <person name="Cournoyer B."/>
            <person name="Cruveiller S."/>
            <person name="Daubin V."/>
            <person name="Demange N."/>
            <person name="Francino M.P."/>
            <person name="Goltsman E."/>
            <person name="Huang Y."/>
            <person name="Kopp O.R."/>
            <person name="Labarre L."/>
            <person name="Lapidus A."/>
            <person name="Lavire C."/>
            <person name="Marechal J."/>
            <person name="Martinez M."/>
            <person name="Mastronunzio J.E."/>
            <person name="Mullin B.C."/>
            <person name="Niemann J."/>
            <person name="Pujic P."/>
            <person name="Rawnsley T."/>
            <person name="Rouy Z."/>
            <person name="Schenowitz C."/>
            <person name="Sellstedt A."/>
            <person name="Tavares F."/>
            <person name="Tomkins J.P."/>
            <person name="Vallenet D."/>
            <person name="Valverde C."/>
            <person name="Wall L.G."/>
            <person name="Wang Y."/>
            <person name="Medigue C."/>
            <person name="Benson D.R."/>
        </authorList>
    </citation>
    <scope>NUCLEOTIDE SEQUENCE [LARGE SCALE GENOMIC DNA]</scope>
    <source>
        <strain evidence="4">DSM 45986 / CECT 9034 / ACN14a</strain>
    </source>
</reference>
<feature type="region of interest" description="Disordered" evidence="1">
    <location>
        <begin position="256"/>
        <end position="641"/>
    </location>
</feature>
<evidence type="ECO:0000259" key="2">
    <source>
        <dbReference type="Pfam" id="PF11268"/>
    </source>
</evidence>
<protein>
    <submittedName>
        <fullName evidence="3">DNA-binding protein</fullName>
    </submittedName>
</protein>
<feature type="compositionally biased region" description="Basic and acidic residues" evidence="1">
    <location>
        <begin position="288"/>
        <end position="310"/>
    </location>
</feature>
<dbReference type="NCBIfam" id="NF040712">
    <property type="entry name" value="SepH"/>
    <property type="match status" value="1"/>
</dbReference>
<evidence type="ECO:0000256" key="1">
    <source>
        <dbReference type="SAM" id="MobiDB-lite"/>
    </source>
</evidence>
<feature type="compositionally biased region" description="Low complexity" evidence="1">
    <location>
        <begin position="551"/>
        <end position="562"/>
    </location>
</feature>
<feature type="compositionally biased region" description="Low complexity" evidence="1">
    <location>
        <begin position="369"/>
        <end position="381"/>
    </location>
</feature>
<name>Q0RE00_FRAAA</name>
<dbReference type="AlphaFoldDB" id="Q0RE00"/>
<proteinExistence type="predicted"/>
<dbReference type="RefSeq" id="WP_011606757.1">
    <property type="nucleotide sequence ID" value="NC_008278.1"/>
</dbReference>
<dbReference type="GO" id="GO:0003677">
    <property type="term" value="F:DNA binding"/>
    <property type="evidence" value="ECO:0007669"/>
    <property type="project" value="UniProtKB-KW"/>
</dbReference>
<dbReference type="eggNOG" id="ENOG502ZCFK">
    <property type="taxonomic scope" value="Bacteria"/>
</dbReference>
<gene>
    <name evidence="3" type="ordered locus">FRAAL5683</name>
</gene>
<feature type="compositionally biased region" description="Acidic residues" evidence="1">
    <location>
        <begin position="581"/>
        <end position="593"/>
    </location>
</feature>
<dbReference type="HOGENOM" id="CLU_021404_0_0_11"/>
<dbReference type="EMBL" id="CT573213">
    <property type="protein sequence ID" value="CAJ64316.1"/>
    <property type="molecule type" value="Genomic_DNA"/>
</dbReference>
<evidence type="ECO:0000313" key="4">
    <source>
        <dbReference type="Proteomes" id="UP000000657"/>
    </source>
</evidence>
<organism evidence="3 4">
    <name type="scientific">Frankia alni (strain DSM 45986 / CECT 9034 / ACN14a)</name>
    <dbReference type="NCBI Taxonomy" id="326424"/>
    <lineage>
        <taxon>Bacteria</taxon>
        <taxon>Bacillati</taxon>
        <taxon>Actinomycetota</taxon>
        <taxon>Actinomycetes</taxon>
        <taxon>Frankiales</taxon>
        <taxon>Frankiaceae</taxon>
        <taxon>Frankia</taxon>
    </lineage>
</organism>
<accession>Q0RE00</accession>
<dbReference type="STRING" id="326424.FRAAL5683"/>
<feature type="domain" description="DUF3071" evidence="2">
    <location>
        <begin position="1"/>
        <end position="165"/>
    </location>
</feature>
<feature type="region of interest" description="Disordered" evidence="1">
    <location>
        <begin position="184"/>
        <end position="203"/>
    </location>
</feature>
<feature type="compositionally biased region" description="Low complexity" evidence="1">
    <location>
        <begin position="519"/>
        <end position="537"/>
    </location>
</feature>
<dbReference type="InterPro" id="IPR021421">
    <property type="entry name" value="DUF3071"/>
</dbReference>
<dbReference type="Proteomes" id="UP000000657">
    <property type="component" value="Chromosome"/>
</dbReference>
<sequence length="641" mass="64982">MRELRAVALSEDGGYLVLADAGGRTDGEQFRVPVDDRLRAALRGMRRSEVRTESALTPREIQARLRAGETAAEVARAAGIPVERVERYEGPVLAERARVVQEARAALLPKDPGGVPGRPLGEVVDARLIVAQDNPAAAQWDAWRRVDGIWLVQLTSDSRCARWTWDPVVRRVRPHDDAARALVAPESTEQAPPPPPAPPVLRAAGPALTLVSDQGLPATPAQPAVAAAPLPAVPQEPVVRPHVQPTAFPAVPAAAYPAEDRPSGGGGTTPQRPAAVPPAAATMRHPSPRGDGRWQPAPREHWDEPARAETFRAVPEPGPAAGHDDPPADYTADYTAITRPEPDPAGAAAGRSADGPALGASTRPAESWAAPVGGEAAGEAPDPSLPAEEAGARRPEPQTPRRTAATRVGSLSRGTGRRVAPEPGGTRAGSAPPAAAPGRAAPAARSRPAASAPGAAGSARTGGTSRAAVAQAGTPAVTSATSPAGSAAVSGPSAAAESPTGPAGPVVTPAGRRPRQADDAVAAAPSAGGGASTTPTEESARTPAVSPPSGPSVAEGAPGAAVRQRRGASAPAASDEPTSTDPEESTTEGVDESTTEKSGAPAASRGRQNNGTRGGERPAGGRRGRKSVPAWDDIVFGARRP</sequence>
<dbReference type="OrthoDB" id="5180791at2"/>
<dbReference type="KEGG" id="fal:FRAAL5683"/>
<keyword evidence="4" id="KW-1185">Reference proteome</keyword>
<dbReference type="Pfam" id="PF11268">
    <property type="entry name" value="DUF3071"/>
    <property type="match status" value="1"/>
</dbReference>
<dbReference type="InterPro" id="IPR047682">
    <property type="entry name" value="SepH-like"/>
</dbReference>
<feature type="compositionally biased region" description="Low complexity" evidence="1">
    <location>
        <begin position="423"/>
        <end position="496"/>
    </location>
</feature>
<evidence type="ECO:0000313" key="3">
    <source>
        <dbReference type="EMBL" id="CAJ64316.1"/>
    </source>
</evidence>
<keyword evidence="3" id="KW-0238">DNA-binding</keyword>